<evidence type="ECO:0000313" key="5">
    <source>
        <dbReference type="Proteomes" id="UP001228905"/>
    </source>
</evidence>
<evidence type="ECO:0000256" key="2">
    <source>
        <dbReference type="PROSITE-ProRule" id="PRU00169"/>
    </source>
</evidence>
<dbReference type="RefSeq" id="WP_307352761.1">
    <property type="nucleotide sequence ID" value="NZ_JAUSVS010000013.1"/>
</dbReference>
<dbReference type="InterPro" id="IPR001789">
    <property type="entry name" value="Sig_transdc_resp-reg_receiver"/>
</dbReference>
<dbReference type="Gene3D" id="3.40.50.2300">
    <property type="match status" value="1"/>
</dbReference>
<organism evidence="4 5">
    <name type="scientific">Caulobacter ginsengisoli</name>
    <dbReference type="NCBI Taxonomy" id="400775"/>
    <lineage>
        <taxon>Bacteria</taxon>
        <taxon>Pseudomonadati</taxon>
        <taxon>Pseudomonadota</taxon>
        <taxon>Alphaproteobacteria</taxon>
        <taxon>Caulobacterales</taxon>
        <taxon>Caulobacteraceae</taxon>
        <taxon>Caulobacter</taxon>
    </lineage>
</organism>
<evidence type="ECO:0000256" key="1">
    <source>
        <dbReference type="ARBA" id="ARBA00022553"/>
    </source>
</evidence>
<dbReference type="EMBL" id="JAUSVS010000013">
    <property type="protein sequence ID" value="MDQ0466629.1"/>
    <property type="molecule type" value="Genomic_DNA"/>
</dbReference>
<evidence type="ECO:0000313" key="4">
    <source>
        <dbReference type="EMBL" id="MDQ0466629.1"/>
    </source>
</evidence>
<dbReference type="SUPFAM" id="SSF52172">
    <property type="entry name" value="CheY-like"/>
    <property type="match status" value="1"/>
</dbReference>
<dbReference type="PANTHER" id="PTHR44591">
    <property type="entry name" value="STRESS RESPONSE REGULATOR PROTEIN 1"/>
    <property type="match status" value="1"/>
</dbReference>
<reference evidence="4 5" key="1">
    <citation type="submission" date="2023-07" db="EMBL/GenBank/DDBJ databases">
        <title>Genomic Encyclopedia of Type Strains, Phase IV (KMG-IV): sequencing the most valuable type-strain genomes for metagenomic binning, comparative biology and taxonomic classification.</title>
        <authorList>
            <person name="Goeker M."/>
        </authorList>
    </citation>
    <scope>NUCLEOTIDE SEQUENCE [LARGE SCALE GENOMIC DNA]</scope>
    <source>
        <strain evidence="4 5">DSM 18695</strain>
    </source>
</reference>
<proteinExistence type="predicted"/>
<protein>
    <submittedName>
        <fullName evidence="4">CheY-like chemotaxis protein</fullName>
    </submittedName>
</protein>
<comment type="caution">
    <text evidence="4">The sequence shown here is derived from an EMBL/GenBank/DDBJ whole genome shotgun (WGS) entry which is preliminary data.</text>
</comment>
<accession>A0ABU0IXA4</accession>
<gene>
    <name evidence="4" type="ORF">QO010_004425</name>
</gene>
<dbReference type="Proteomes" id="UP001228905">
    <property type="component" value="Unassembled WGS sequence"/>
</dbReference>
<dbReference type="PANTHER" id="PTHR44591:SF24">
    <property type="entry name" value="PROTEIN-GLUTAMATE METHYLESTERASE_PROTEIN-GLUTAMINE GLUTAMINASE 1"/>
    <property type="match status" value="1"/>
</dbReference>
<dbReference type="InterPro" id="IPR050595">
    <property type="entry name" value="Bact_response_regulator"/>
</dbReference>
<dbReference type="PROSITE" id="PS50110">
    <property type="entry name" value="RESPONSE_REGULATORY"/>
    <property type="match status" value="1"/>
</dbReference>
<keyword evidence="5" id="KW-1185">Reference proteome</keyword>
<dbReference type="SMART" id="SM00448">
    <property type="entry name" value="REC"/>
    <property type="match status" value="1"/>
</dbReference>
<dbReference type="Pfam" id="PF00072">
    <property type="entry name" value="Response_reg"/>
    <property type="match status" value="1"/>
</dbReference>
<feature type="modified residue" description="4-aspartylphosphate" evidence="2">
    <location>
        <position position="61"/>
    </location>
</feature>
<sequence length="122" mass="12842">MSGSGSLEGLKILVVEDEMLVSMLVEDMLGDLGCTVVGPAASLEEALALAQDSEIDIALLDVNLAGKAIYPVADVLKARGVRYVFASGYGDPNTDGPHQGVPTLQKPFRMGDLEQVLRGLAR</sequence>
<evidence type="ECO:0000259" key="3">
    <source>
        <dbReference type="PROSITE" id="PS50110"/>
    </source>
</evidence>
<feature type="domain" description="Response regulatory" evidence="3">
    <location>
        <begin position="11"/>
        <end position="121"/>
    </location>
</feature>
<dbReference type="InterPro" id="IPR011006">
    <property type="entry name" value="CheY-like_superfamily"/>
</dbReference>
<keyword evidence="1 2" id="KW-0597">Phosphoprotein</keyword>
<name>A0ABU0IXA4_9CAUL</name>